<evidence type="ECO:0000313" key="3">
    <source>
        <dbReference type="Proteomes" id="UP000649328"/>
    </source>
</evidence>
<feature type="compositionally biased region" description="Polar residues" evidence="1">
    <location>
        <begin position="367"/>
        <end position="380"/>
    </location>
</feature>
<organism evidence="2 3">
    <name type="scientific">Metschnikowia pulcherrima</name>
    <dbReference type="NCBI Taxonomy" id="27326"/>
    <lineage>
        <taxon>Eukaryota</taxon>
        <taxon>Fungi</taxon>
        <taxon>Dikarya</taxon>
        <taxon>Ascomycota</taxon>
        <taxon>Saccharomycotina</taxon>
        <taxon>Pichiomycetes</taxon>
        <taxon>Metschnikowiaceae</taxon>
        <taxon>Metschnikowia</taxon>
    </lineage>
</organism>
<dbReference type="AlphaFoldDB" id="A0A8H7GY88"/>
<dbReference type="OrthoDB" id="10424684at2759"/>
<feature type="compositionally biased region" description="Basic and acidic residues" evidence="1">
    <location>
        <begin position="219"/>
        <end position="233"/>
    </location>
</feature>
<dbReference type="EMBL" id="JACBPP010000001">
    <property type="protein sequence ID" value="KAF8005102.1"/>
    <property type="molecule type" value="Genomic_DNA"/>
</dbReference>
<accession>A0A8H7GY88</accession>
<gene>
    <name evidence="2" type="ORF">HF325_000559</name>
</gene>
<keyword evidence="3" id="KW-1185">Reference proteome</keyword>
<comment type="caution">
    <text evidence="2">The sequence shown here is derived from an EMBL/GenBank/DDBJ whole genome shotgun (WGS) entry which is preliminary data.</text>
</comment>
<protein>
    <submittedName>
        <fullName evidence="2">Uncharacterized protein</fullName>
    </submittedName>
</protein>
<reference evidence="2" key="1">
    <citation type="submission" date="2020-10" db="EMBL/GenBank/DDBJ databases">
        <title>The Whole-Genome Sequence of Metschnikowia persimmonesis, a Novel Endophytic Yeast Species Isolated from Medicinal Plant Diospyros kaki Thumb.</title>
        <authorList>
            <person name="Rahmat E."/>
            <person name="Kang Y."/>
        </authorList>
    </citation>
    <scope>NUCLEOTIDE SEQUENCE</scope>
    <source>
        <strain evidence="2">KIOM G15050</strain>
    </source>
</reference>
<feature type="region of interest" description="Disordered" evidence="1">
    <location>
        <begin position="336"/>
        <end position="387"/>
    </location>
</feature>
<evidence type="ECO:0000313" key="2">
    <source>
        <dbReference type="EMBL" id="KAF8005102.1"/>
    </source>
</evidence>
<sequence>MSRDGYRKHLKHAKILLLTPFKLRIFALLSSFSSENKTSQLNSSNIQLCCGITHDYECDEERAQLISSLENPLDVWDEMESQIEQLEIIEDSYLQPTESPEMEIVPQDLPESRVSALTRRVFEWLRKVLVAANPETDPAHPDDIVDATVPGPDESTSMPRRRDSLRIHLFRNTFGKGMAEIAREMLKLTKTPETAEANGSRVVVDEEISSAEYESSSASEERLQASRSLKTESEADQIYTRGTQSVDSLQAIAPRLETEEISDLDLDGSSFLGFFAEQRPENSSQSIHEISDQELFERLFPNDGFSDATDDETSILEYVQGAHSAQLVEDLSEESILSEDGSIDSEDDTISGADTSTSCSGGSISTEELNSGNDGDSANDQSEHDSREMLESELMVVREGAVICWKDLLISDDRQEFFMDAVENFNNGEALLATQELKYAVDLMATPGLTIIEKANLDLSTSGPLLERRKSLVFADELSAKRPGEYIGTQI</sequence>
<feature type="compositionally biased region" description="Low complexity" evidence="1">
    <location>
        <begin position="355"/>
        <end position="366"/>
    </location>
</feature>
<evidence type="ECO:0000256" key="1">
    <source>
        <dbReference type="SAM" id="MobiDB-lite"/>
    </source>
</evidence>
<feature type="region of interest" description="Disordered" evidence="1">
    <location>
        <begin position="210"/>
        <end position="242"/>
    </location>
</feature>
<feature type="region of interest" description="Disordered" evidence="1">
    <location>
        <begin position="135"/>
        <end position="159"/>
    </location>
</feature>
<feature type="compositionally biased region" description="Acidic residues" evidence="1">
    <location>
        <begin position="336"/>
        <end position="349"/>
    </location>
</feature>
<name>A0A8H7GY88_9ASCO</name>
<dbReference type="Proteomes" id="UP000649328">
    <property type="component" value="Unassembled WGS sequence"/>
</dbReference>
<proteinExistence type="predicted"/>